<protein>
    <submittedName>
        <fullName evidence="1">Uncharacterized protein</fullName>
    </submittedName>
</protein>
<reference evidence="1 2" key="1">
    <citation type="journal article" date="2020" name="Nat. Food">
        <title>A phased Vanilla planifolia genome enables genetic improvement of flavour and production.</title>
        <authorList>
            <person name="Hasing T."/>
            <person name="Tang H."/>
            <person name="Brym M."/>
            <person name="Khazi F."/>
            <person name="Huang T."/>
            <person name="Chambers A.H."/>
        </authorList>
    </citation>
    <scope>NUCLEOTIDE SEQUENCE [LARGE SCALE GENOMIC DNA]</scope>
    <source>
        <tissue evidence="1">Leaf</tissue>
    </source>
</reference>
<dbReference type="PANTHER" id="PTHR31052:SF3">
    <property type="entry name" value="COBRA-LIKE PROTEIN 7"/>
    <property type="match status" value="1"/>
</dbReference>
<accession>A0A835UZK1</accession>
<evidence type="ECO:0000313" key="2">
    <source>
        <dbReference type="Proteomes" id="UP000639772"/>
    </source>
</evidence>
<organism evidence="1 2">
    <name type="scientific">Vanilla planifolia</name>
    <name type="common">Vanilla</name>
    <dbReference type="NCBI Taxonomy" id="51239"/>
    <lineage>
        <taxon>Eukaryota</taxon>
        <taxon>Viridiplantae</taxon>
        <taxon>Streptophyta</taxon>
        <taxon>Embryophyta</taxon>
        <taxon>Tracheophyta</taxon>
        <taxon>Spermatophyta</taxon>
        <taxon>Magnoliopsida</taxon>
        <taxon>Liliopsida</taxon>
        <taxon>Asparagales</taxon>
        <taxon>Orchidaceae</taxon>
        <taxon>Vanilloideae</taxon>
        <taxon>Vanilleae</taxon>
        <taxon>Vanilla</taxon>
    </lineage>
</organism>
<gene>
    <name evidence="1" type="ORF">HPP92_009878</name>
</gene>
<comment type="caution">
    <text evidence="1">The sequence shown here is derived from an EMBL/GenBank/DDBJ whole genome shotgun (WGS) entry which is preliminary data.</text>
</comment>
<name>A0A835UZK1_VANPL</name>
<proteinExistence type="predicted"/>
<dbReference type="PANTHER" id="PTHR31052">
    <property type="entry name" value="COBRA-LIKE PROTEIN 7"/>
    <property type="match status" value="1"/>
</dbReference>
<dbReference type="AlphaFoldDB" id="A0A835UZK1"/>
<sequence length="188" mass="20823">MRGEFIYSTKGAYTLLKDSTGLRVGEASTYYGDLDFSKVANCQKQWKISGVLNPDYKWGADSCKPDGFPDRSGFMAESLALASWQYLRLRVPHAATCDAMHRLCFCPRGLLVPFQTDRQGKGMGEIKRLPLPNRAPAVATTVASASVASIPDYKSGWTARITLFNWGGLHFQGLVRGDPDEEKHLCRV</sequence>
<dbReference type="EMBL" id="JADCNM010000005">
    <property type="protein sequence ID" value="KAG0481794.1"/>
    <property type="molecule type" value="Genomic_DNA"/>
</dbReference>
<dbReference type="Proteomes" id="UP000639772">
    <property type="component" value="Unassembled WGS sequence"/>
</dbReference>
<evidence type="ECO:0000313" key="1">
    <source>
        <dbReference type="EMBL" id="KAG0481794.1"/>
    </source>
</evidence>